<gene>
    <name evidence="2" type="ORF">EUBSIR_01769</name>
</gene>
<evidence type="ECO:0000313" key="3">
    <source>
        <dbReference type="Proteomes" id="UP000005326"/>
    </source>
</evidence>
<dbReference type="EMBL" id="ABCA03000049">
    <property type="protein sequence ID" value="EDS00352.1"/>
    <property type="molecule type" value="Genomic_DNA"/>
</dbReference>
<evidence type="ECO:0000313" key="2">
    <source>
        <dbReference type="EMBL" id="EDS00352.1"/>
    </source>
</evidence>
<keyword evidence="1" id="KW-0732">Signal</keyword>
<reference evidence="2" key="2">
    <citation type="submission" date="2014-06" db="EMBL/GenBank/DDBJ databases">
        <title>Draft genome sequence of Eubacterium siraeum (DSM 15702).</title>
        <authorList>
            <person name="Sudarsanam P."/>
            <person name="Ley R."/>
            <person name="Guruge J."/>
            <person name="Turnbaugh P.J."/>
            <person name="Mahowald M."/>
            <person name="Liep D."/>
            <person name="Gordon J."/>
        </authorList>
    </citation>
    <scope>NUCLEOTIDE SEQUENCE</scope>
    <source>
        <strain evidence="2">DSM 15702</strain>
    </source>
</reference>
<dbReference type="AlphaFoldDB" id="B0MPK6"/>
<feature type="signal peptide" evidence="1">
    <location>
        <begin position="1"/>
        <end position="20"/>
    </location>
</feature>
<reference evidence="2" key="1">
    <citation type="submission" date="2007-10" db="EMBL/GenBank/DDBJ databases">
        <authorList>
            <person name="Fulton L."/>
            <person name="Clifton S."/>
            <person name="Fulton B."/>
            <person name="Xu J."/>
            <person name="Minx P."/>
            <person name="Pepin K.H."/>
            <person name="Johnson M."/>
            <person name="Thiruvilangam P."/>
            <person name="Bhonagiri V."/>
            <person name="Nash W.E."/>
            <person name="Mardis E.R."/>
            <person name="Wilson R.K."/>
        </authorList>
    </citation>
    <scope>NUCLEOTIDE SEQUENCE [LARGE SCALE GENOMIC DNA]</scope>
    <source>
        <strain evidence="2">DSM 15702</strain>
    </source>
</reference>
<dbReference type="Proteomes" id="UP000005326">
    <property type="component" value="Unassembled WGS sequence"/>
</dbReference>
<evidence type="ECO:0000256" key="1">
    <source>
        <dbReference type="SAM" id="SignalP"/>
    </source>
</evidence>
<sequence>MKKKILLFTFVSLLFLTACNNQNTDIEKKSDTAENVSSDTAENVSVNFLSDYENCRNKNYVNLDFSNCSARLPELNTCSNLNVTIAHGRGANNENLENFKKYCEFFFDEYNSSNALFSSFSKNIVYNQNEDDGKHAWYPKIDNYLKQIQNGNIDINSFLYRDTDNNKYLWWLSSEASPHWMNKGEAYSLIKTDDTKVSSWIPSDMNNKVASYFNDGTHNDETYRILDGNVSIGEAVTYFEKDYLSSLPYDFDSNFSINVSTIDVYNIHDDIYCYVFQFSTAWNNIPFDRIGEVFSYQDPSLQYTVSGEALMIKKNDIDAIVDLSFPDISEIEKPIENICTLENAVDIMSNTLTKGVKFELQTIEFIYKGNYSDDYTTAHLEPSWKFVTRNPNDDLYYCVYVNAASEECSYISYKPF</sequence>
<feature type="chain" id="PRO_5038761784" evidence="1">
    <location>
        <begin position="21"/>
        <end position="416"/>
    </location>
</feature>
<organism evidence="2 3">
    <name type="scientific">[Eubacterium] siraeum DSM 15702</name>
    <dbReference type="NCBI Taxonomy" id="428128"/>
    <lineage>
        <taxon>Bacteria</taxon>
        <taxon>Bacillati</taxon>
        <taxon>Bacillota</taxon>
        <taxon>Clostridia</taxon>
        <taxon>Eubacteriales</taxon>
        <taxon>Oscillospiraceae</taxon>
        <taxon>Oscillospiraceae incertae sedis</taxon>
    </lineage>
</organism>
<protein>
    <submittedName>
        <fullName evidence="2">Uncharacterized protein</fullName>
    </submittedName>
</protein>
<proteinExistence type="predicted"/>
<name>B0MPK6_9FIRM</name>
<comment type="caution">
    <text evidence="2">The sequence shown here is derived from an EMBL/GenBank/DDBJ whole genome shotgun (WGS) entry which is preliminary data.</text>
</comment>
<keyword evidence="3" id="KW-1185">Reference proteome</keyword>
<accession>B0MPK6</accession>
<dbReference type="PROSITE" id="PS51257">
    <property type="entry name" value="PROKAR_LIPOPROTEIN"/>
    <property type="match status" value="1"/>
</dbReference>